<dbReference type="EMBL" id="JACSPW010000023">
    <property type="protein sequence ID" value="MBD8034793.1"/>
    <property type="molecule type" value="Genomic_DNA"/>
</dbReference>
<dbReference type="SUPFAM" id="SSF88659">
    <property type="entry name" value="Sigma3 and sigma4 domains of RNA polymerase sigma factors"/>
    <property type="match status" value="1"/>
</dbReference>
<evidence type="ECO:0000313" key="1">
    <source>
        <dbReference type="EMBL" id="MBD8034793.1"/>
    </source>
</evidence>
<dbReference type="InterPro" id="IPR013324">
    <property type="entry name" value="RNA_pol_sigma_r3/r4-like"/>
</dbReference>
<dbReference type="RefSeq" id="WP_191705279.1">
    <property type="nucleotide sequence ID" value="NZ_JACSPW010000023.1"/>
</dbReference>
<gene>
    <name evidence="1" type="ORF">H9632_17145</name>
</gene>
<accession>A0ABR8XS81</accession>
<comment type="caution">
    <text evidence="1">The sequence shown here is derived from an EMBL/GenBank/DDBJ whole genome shotgun (WGS) entry which is preliminary data.</text>
</comment>
<keyword evidence="2" id="KW-1185">Reference proteome</keyword>
<reference evidence="1 2" key="1">
    <citation type="submission" date="2020-08" db="EMBL/GenBank/DDBJ databases">
        <title>A Genomic Blueprint of the Chicken Gut Microbiome.</title>
        <authorList>
            <person name="Gilroy R."/>
            <person name="Ravi A."/>
            <person name="Getino M."/>
            <person name="Pursley I."/>
            <person name="Horton D.L."/>
            <person name="Alikhan N.-F."/>
            <person name="Baker D."/>
            <person name="Gharbi K."/>
            <person name="Hall N."/>
            <person name="Watson M."/>
            <person name="Adriaenssens E.M."/>
            <person name="Foster-Nyarko E."/>
            <person name="Jarju S."/>
            <person name="Secka A."/>
            <person name="Antonio M."/>
            <person name="Oren A."/>
            <person name="Chaudhuri R."/>
            <person name="La Ragione R.M."/>
            <person name="Hildebrand F."/>
            <person name="Pallen M.J."/>
        </authorList>
    </citation>
    <scope>NUCLEOTIDE SEQUENCE [LARGE SCALE GENOMIC DNA]</scope>
    <source>
        <strain evidence="1 2">Sa1YVA6</strain>
    </source>
</reference>
<sequence>MEPSYSFTTQEREKLKEPIVLNFLKVEANYQKFSAFIESPSPEIKNELDSAFKAYYKRAKVIAYIDKLIHYYSIDLDKRINKYRATQQLILDNPISENESGNTTMKDTLPSYEQPMLDSSQLPLEELFEDLNLYKAWNSLSDKQKRVLTLKYQYNLKDVEIADIICETKQVISYNHNKAIKVLRQSVKDS</sequence>
<organism evidence="1 2">
    <name type="scientific">Solibacillus merdavium</name>
    <dbReference type="NCBI Taxonomy" id="2762218"/>
    <lineage>
        <taxon>Bacteria</taxon>
        <taxon>Bacillati</taxon>
        <taxon>Bacillota</taxon>
        <taxon>Bacilli</taxon>
        <taxon>Bacillales</taxon>
        <taxon>Caryophanaceae</taxon>
        <taxon>Solibacillus</taxon>
    </lineage>
</organism>
<dbReference type="Proteomes" id="UP000600565">
    <property type="component" value="Unassembled WGS sequence"/>
</dbReference>
<proteinExistence type="predicted"/>
<protein>
    <submittedName>
        <fullName evidence="1">Sigma-70 family RNA polymerase sigma factor</fullName>
    </submittedName>
</protein>
<evidence type="ECO:0000313" key="2">
    <source>
        <dbReference type="Proteomes" id="UP000600565"/>
    </source>
</evidence>
<name>A0ABR8XS81_9BACL</name>
<dbReference type="Gene3D" id="1.20.140.160">
    <property type="match status" value="1"/>
</dbReference>